<evidence type="ECO:0000313" key="2">
    <source>
        <dbReference type="EMBL" id="VDN34648.1"/>
    </source>
</evidence>
<keyword evidence="1" id="KW-1133">Transmembrane helix</keyword>
<dbReference type="OrthoDB" id="5851140at2759"/>
<keyword evidence="1" id="KW-0472">Membrane</keyword>
<dbReference type="Proteomes" id="UP000271098">
    <property type="component" value="Unassembled WGS sequence"/>
</dbReference>
<sequence length="207" mass="23570">MNSSYIRSAREKAINTVRDLSLDYDLPEDKLEQITNSFAELRNLDDQLQQISIPTVEGSNLTEDFNNMRKNISNLNITDEGARILENLFDETISNVTVYLDDAKNELLADSFMCRPVYETWQSVGTIFCGQIGRPLHGIWLASALISVCLMPLIVLLVGIVKYLFKMDKKYDPKRVTFFQAEKFLFFGKVIPLESVWFSSHAAGNLT</sequence>
<reference evidence="4" key="1">
    <citation type="submission" date="2016-06" db="UniProtKB">
        <authorList>
            <consortium name="WormBaseParasite"/>
        </authorList>
    </citation>
    <scope>IDENTIFICATION</scope>
</reference>
<keyword evidence="1" id="KW-0812">Transmembrane</keyword>
<dbReference type="AlphaFoldDB" id="A0A183EFS8"/>
<dbReference type="PANTHER" id="PTHR11238">
    <property type="entry name" value="PROMININ ISOFORM D-RELATED"/>
    <property type="match status" value="1"/>
</dbReference>
<evidence type="ECO:0000313" key="3">
    <source>
        <dbReference type="Proteomes" id="UP000271098"/>
    </source>
</evidence>
<reference evidence="2 3" key="2">
    <citation type="submission" date="2018-11" db="EMBL/GenBank/DDBJ databases">
        <authorList>
            <consortium name="Pathogen Informatics"/>
        </authorList>
    </citation>
    <scope>NUCLEOTIDE SEQUENCE [LARGE SCALE GENOMIC DNA]</scope>
</reference>
<name>A0A183EFS8_9BILA</name>
<organism evidence="4">
    <name type="scientific">Gongylonema pulchrum</name>
    <dbReference type="NCBI Taxonomy" id="637853"/>
    <lineage>
        <taxon>Eukaryota</taxon>
        <taxon>Metazoa</taxon>
        <taxon>Ecdysozoa</taxon>
        <taxon>Nematoda</taxon>
        <taxon>Chromadorea</taxon>
        <taxon>Rhabditida</taxon>
        <taxon>Spirurina</taxon>
        <taxon>Spiruromorpha</taxon>
        <taxon>Spiruroidea</taxon>
        <taxon>Gongylonematidae</taxon>
        <taxon>Gongylonema</taxon>
    </lineage>
</organism>
<dbReference type="EMBL" id="UYRT01089204">
    <property type="protein sequence ID" value="VDN34648.1"/>
    <property type="molecule type" value="Genomic_DNA"/>
</dbReference>
<evidence type="ECO:0000256" key="1">
    <source>
        <dbReference type="SAM" id="Phobius"/>
    </source>
</evidence>
<keyword evidence="3" id="KW-1185">Reference proteome</keyword>
<gene>
    <name evidence="2" type="ORF">GPUH_LOCUS19818</name>
</gene>
<accession>A0A183EFS8</accession>
<proteinExistence type="predicted"/>
<dbReference type="PANTHER" id="PTHR11238:SF9">
    <property type="entry name" value="PROMININ, ISOFORM D"/>
    <property type="match status" value="1"/>
</dbReference>
<feature type="transmembrane region" description="Helical" evidence="1">
    <location>
        <begin position="139"/>
        <end position="165"/>
    </location>
</feature>
<protein>
    <submittedName>
        <fullName evidence="4">Prominin-1</fullName>
    </submittedName>
</protein>
<dbReference type="WBParaSite" id="GPUH_0001984401-mRNA-1">
    <property type="protein sequence ID" value="GPUH_0001984401-mRNA-1"/>
    <property type="gene ID" value="GPUH_0001984401"/>
</dbReference>
<evidence type="ECO:0000313" key="4">
    <source>
        <dbReference type="WBParaSite" id="GPUH_0001984401-mRNA-1"/>
    </source>
</evidence>